<feature type="signal peptide" evidence="13">
    <location>
        <begin position="1"/>
        <end position="17"/>
    </location>
</feature>
<dbReference type="Pfam" id="PF00201">
    <property type="entry name" value="UDPGT"/>
    <property type="match status" value="1"/>
</dbReference>
<dbReference type="Proteomes" id="UP001608902">
    <property type="component" value="Unassembled WGS sequence"/>
</dbReference>
<evidence type="ECO:0000256" key="6">
    <source>
        <dbReference type="ARBA" id="ARBA00022692"/>
    </source>
</evidence>
<evidence type="ECO:0000256" key="10">
    <source>
        <dbReference type="ARBA" id="ARBA00023180"/>
    </source>
</evidence>
<evidence type="ECO:0000256" key="3">
    <source>
        <dbReference type="ARBA" id="ARBA00012544"/>
    </source>
</evidence>
<evidence type="ECO:0000256" key="8">
    <source>
        <dbReference type="ARBA" id="ARBA00022989"/>
    </source>
</evidence>
<keyword evidence="15" id="KW-1185">Reference proteome</keyword>
<evidence type="ECO:0000256" key="9">
    <source>
        <dbReference type="ARBA" id="ARBA00023136"/>
    </source>
</evidence>
<name>A0ABD6EBP2_9BILA</name>
<keyword evidence="6 12" id="KW-0812">Transmembrane</keyword>
<sequence>MAKTLLFIYLYLNCCTSLKILQIVPGFTNSHILFNYRLADSLVSLGHTVDMWTQMEMNMVLTSVAEPPKGVSEVRIPILFSDSMKAEGLKVFQTMMFNEGGAYDLWWTGQEFKSMRLEACEQMLNSSDKITNKFPNGYFDLVVTHFHDICPLALAKKIGIDRVIWVTHGTSVFTFAATQMGLRNFASFVPHPLSIFSDTMTFGERIINTLWYISTLDFVNLPQILLSDENYMYRNMIDSGEADLWDLSRNVRVLFINGEQLLDFPRPFPIGIRFMGQIGVRKQKKASVLNNDIKELVDRSEKGFIVFSLGTVSNTSNMPDSMLNSFIEAFRGFPEYTILWRLEMEVSQLRALPNVYTFRWLPQKDLMRHPKMRLLIAHGGYNSFLETSKAGVPAVLMPLFADQFINARRAQRYGIATILDKLNLSSNAVETAMATVLNDPRYTKRAKHLAEILSDQPYSDDLQRLTYGIKLAMAPRNYFTLYAAQRLNIFQHYGIDILALFVVIIALVYQ</sequence>
<accession>A0ABD6EBP2</accession>
<proteinExistence type="inferred from homology"/>
<evidence type="ECO:0000256" key="5">
    <source>
        <dbReference type="ARBA" id="ARBA00022679"/>
    </source>
</evidence>
<dbReference type="SUPFAM" id="SSF53756">
    <property type="entry name" value="UDP-Glycosyltransferase/glycogen phosphorylase"/>
    <property type="match status" value="1"/>
</dbReference>
<dbReference type="PANTHER" id="PTHR48043:SF46">
    <property type="entry name" value="UDP-GLUCURONOSYLTRANSFERASE UGT-60-RELATED"/>
    <property type="match status" value="1"/>
</dbReference>
<dbReference type="CDD" id="cd03784">
    <property type="entry name" value="GT1_Gtf-like"/>
    <property type="match status" value="1"/>
</dbReference>
<dbReference type="Gene3D" id="3.40.50.2000">
    <property type="entry name" value="Glycogen Phosphorylase B"/>
    <property type="match status" value="1"/>
</dbReference>
<evidence type="ECO:0000256" key="2">
    <source>
        <dbReference type="ARBA" id="ARBA00009995"/>
    </source>
</evidence>
<evidence type="ECO:0000256" key="12">
    <source>
        <dbReference type="SAM" id="Phobius"/>
    </source>
</evidence>
<evidence type="ECO:0000256" key="1">
    <source>
        <dbReference type="ARBA" id="ARBA00004167"/>
    </source>
</evidence>
<keyword evidence="9 12" id="KW-0472">Membrane</keyword>
<comment type="catalytic activity">
    <reaction evidence="11">
        <text>glucuronate acceptor + UDP-alpha-D-glucuronate = acceptor beta-D-glucuronoside + UDP + H(+)</text>
        <dbReference type="Rhea" id="RHEA:21032"/>
        <dbReference type="ChEBI" id="CHEBI:15378"/>
        <dbReference type="ChEBI" id="CHEBI:58052"/>
        <dbReference type="ChEBI" id="CHEBI:58223"/>
        <dbReference type="ChEBI" id="CHEBI:132367"/>
        <dbReference type="ChEBI" id="CHEBI:132368"/>
        <dbReference type="EC" id="2.4.1.17"/>
    </reaction>
</comment>
<comment type="caution">
    <text evidence="14">The sequence shown here is derived from an EMBL/GenBank/DDBJ whole genome shotgun (WGS) entry which is preliminary data.</text>
</comment>
<evidence type="ECO:0000256" key="7">
    <source>
        <dbReference type="ARBA" id="ARBA00022729"/>
    </source>
</evidence>
<gene>
    <name evidence="14" type="ORF">AB6A40_003386</name>
</gene>
<evidence type="ECO:0000313" key="15">
    <source>
        <dbReference type="Proteomes" id="UP001608902"/>
    </source>
</evidence>
<dbReference type="FunFam" id="3.40.50.2000:FF:000118">
    <property type="entry name" value="UDP-glucuronosyltransferase"/>
    <property type="match status" value="1"/>
</dbReference>
<protein>
    <recommendedName>
        <fullName evidence="3">glucuronosyltransferase</fullName>
        <ecNumber evidence="3">2.4.1.17</ecNumber>
    </recommendedName>
</protein>
<evidence type="ECO:0000256" key="13">
    <source>
        <dbReference type="SAM" id="SignalP"/>
    </source>
</evidence>
<dbReference type="InterPro" id="IPR050271">
    <property type="entry name" value="UDP-glycosyltransferase"/>
</dbReference>
<dbReference type="AlphaFoldDB" id="A0ABD6EBP2"/>
<comment type="subcellular location">
    <subcellularLocation>
        <location evidence="1">Membrane</location>
        <topology evidence="1">Single-pass membrane protein</topology>
    </subcellularLocation>
</comment>
<keyword evidence="10" id="KW-0325">Glycoprotein</keyword>
<dbReference type="InterPro" id="IPR002213">
    <property type="entry name" value="UDP_glucos_trans"/>
</dbReference>
<evidence type="ECO:0000313" key="14">
    <source>
        <dbReference type="EMBL" id="MFH4976677.1"/>
    </source>
</evidence>
<dbReference type="EC" id="2.4.1.17" evidence="3"/>
<evidence type="ECO:0000256" key="11">
    <source>
        <dbReference type="ARBA" id="ARBA00047475"/>
    </source>
</evidence>
<evidence type="ECO:0000256" key="4">
    <source>
        <dbReference type="ARBA" id="ARBA00022676"/>
    </source>
</evidence>
<feature type="chain" id="PRO_5044745109" description="glucuronosyltransferase" evidence="13">
    <location>
        <begin position="18"/>
        <end position="510"/>
    </location>
</feature>
<keyword evidence="7 13" id="KW-0732">Signal</keyword>
<keyword evidence="8 12" id="KW-1133">Transmembrane helix</keyword>
<feature type="transmembrane region" description="Helical" evidence="12">
    <location>
        <begin position="490"/>
        <end position="509"/>
    </location>
</feature>
<dbReference type="EMBL" id="JBGFUD010001721">
    <property type="protein sequence ID" value="MFH4976677.1"/>
    <property type="molecule type" value="Genomic_DNA"/>
</dbReference>
<comment type="similarity">
    <text evidence="2">Belongs to the UDP-glycosyltransferase family.</text>
</comment>
<dbReference type="GO" id="GO:0016020">
    <property type="term" value="C:membrane"/>
    <property type="evidence" value="ECO:0007669"/>
    <property type="project" value="UniProtKB-SubCell"/>
</dbReference>
<organism evidence="14 15">
    <name type="scientific">Gnathostoma spinigerum</name>
    <dbReference type="NCBI Taxonomy" id="75299"/>
    <lineage>
        <taxon>Eukaryota</taxon>
        <taxon>Metazoa</taxon>
        <taxon>Ecdysozoa</taxon>
        <taxon>Nematoda</taxon>
        <taxon>Chromadorea</taxon>
        <taxon>Rhabditida</taxon>
        <taxon>Spirurina</taxon>
        <taxon>Gnathostomatomorpha</taxon>
        <taxon>Gnathostomatoidea</taxon>
        <taxon>Gnathostomatidae</taxon>
        <taxon>Gnathostoma</taxon>
    </lineage>
</organism>
<dbReference type="GO" id="GO:0015020">
    <property type="term" value="F:glucuronosyltransferase activity"/>
    <property type="evidence" value="ECO:0007669"/>
    <property type="project" value="UniProtKB-EC"/>
</dbReference>
<dbReference type="PANTHER" id="PTHR48043">
    <property type="entry name" value="EG:EG0003.4 PROTEIN-RELATED"/>
    <property type="match status" value="1"/>
</dbReference>
<keyword evidence="5" id="KW-0808">Transferase</keyword>
<keyword evidence="4" id="KW-0328">Glycosyltransferase</keyword>
<reference evidence="14 15" key="1">
    <citation type="submission" date="2024-08" db="EMBL/GenBank/DDBJ databases">
        <title>Gnathostoma spinigerum genome.</title>
        <authorList>
            <person name="Gonzalez-Bertolin B."/>
            <person name="Monzon S."/>
            <person name="Zaballos A."/>
            <person name="Jimenez P."/>
            <person name="Dekumyoy P."/>
            <person name="Varona S."/>
            <person name="Cuesta I."/>
            <person name="Sumanam S."/>
            <person name="Adisakwattana P."/>
            <person name="Gasser R.B."/>
            <person name="Hernandez-Gonzalez A."/>
            <person name="Young N.D."/>
            <person name="Perteguer M.J."/>
        </authorList>
    </citation>
    <scope>NUCLEOTIDE SEQUENCE [LARGE SCALE GENOMIC DNA]</scope>
    <source>
        <strain evidence="14">AL3</strain>
        <tissue evidence="14">Liver</tissue>
    </source>
</reference>